<sequence>MFFKKVIISAKNTLKFEKMALKSIFLKRQQLNFKKSFQTNC</sequence>
<comment type="caution">
    <text evidence="1">The sequence shown here is derived from an EMBL/GenBank/DDBJ whole genome shotgun (WGS) entry which is preliminary data.</text>
</comment>
<reference evidence="1 2" key="1">
    <citation type="journal article" date="2011" name="J. Bacteriol.">
        <title>Genome sequence of the algicidal bacterium Kordia algicida OT-1.</title>
        <authorList>
            <person name="Lee H.S."/>
            <person name="Kang S.G."/>
            <person name="Kwon K.K."/>
            <person name="Lee J.H."/>
            <person name="Kim S.J."/>
        </authorList>
    </citation>
    <scope>NUCLEOTIDE SEQUENCE [LARGE SCALE GENOMIC DNA]</scope>
    <source>
        <strain evidence="1 2">OT-1</strain>
    </source>
</reference>
<dbReference type="EMBL" id="ABIB01000003">
    <property type="protein sequence ID" value="EDP97021.1"/>
    <property type="molecule type" value="Genomic_DNA"/>
</dbReference>
<dbReference type="Proteomes" id="UP000002945">
    <property type="component" value="Unassembled WGS sequence"/>
</dbReference>
<keyword evidence="2" id="KW-1185">Reference proteome</keyword>
<evidence type="ECO:0000313" key="2">
    <source>
        <dbReference type="Proteomes" id="UP000002945"/>
    </source>
</evidence>
<evidence type="ECO:0000313" key="1">
    <source>
        <dbReference type="EMBL" id="EDP97021.1"/>
    </source>
</evidence>
<organism evidence="1 2">
    <name type="scientific">Kordia algicida OT-1</name>
    <dbReference type="NCBI Taxonomy" id="391587"/>
    <lineage>
        <taxon>Bacteria</taxon>
        <taxon>Pseudomonadati</taxon>
        <taxon>Bacteroidota</taxon>
        <taxon>Flavobacteriia</taxon>
        <taxon>Flavobacteriales</taxon>
        <taxon>Flavobacteriaceae</taxon>
        <taxon>Kordia</taxon>
    </lineage>
</organism>
<accession>A9DT41</accession>
<dbReference type="AlphaFoldDB" id="A9DT41"/>
<dbReference type="STRING" id="391587.KAOT1_17698"/>
<gene>
    <name evidence="1" type="ORF">KAOT1_17698</name>
</gene>
<name>A9DT41_9FLAO</name>
<dbReference type="HOGENOM" id="CLU_3271592_0_0_10"/>
<protein>
    <submittedName>
        <fullName evidence="1">Uncharacterized protein</fullName>
    </submittedName>
</protein>
<proteinExistence type="predicted"/>